<feature type="region of interest" description="Disordered" evidence="8">
    <location>
        <begin position="1"/>
        <end position="48"/>
    </location>
</feature>
<evidence type="ECO:0000256" key="7">
    <source>
        <dbReference type="ARBA" id="ARBA00023136"/>
    </source>
</evidence>
<dbReference type="InterPro" id="IPR051629">
    <property type="entry name" value="Sulfite_efflux_TDT"/>
</dbReference>
<feature type="transmembrane region" description="Helical" evidence="9">
    <location>
        <begin position="113"/>
        <end position="134"/>
    </location>
</feature>
<comment type="caution">
    <text evidence="10">The sequence shown here is derived from an EMBL/GenBank/DDBJ whole genome shotgun (WGS) entry which is preliminary data.</text>
</comment>
<feature type="transmembrane region" description="Helical" evidence="9">
    <location>
        <begin position="254"/>
        <end position="277"/>
    </location>
</feature>
<keyword evidence="4" id="KW-1003">Cell membrane</keyword>
<feature type="transmembrane region" description="Helical" evidence="9">
    <location>
        <begin position="289"/>
        <end position="309"/>
    </location>
</feature>
<dbReference type="InterPro" id="IPR038665">
    <property type="entry name" value="Voltage-dep_anion_channel_sf"/>
</dbReference>
<evidence type="ECO:0000256" key="9">
    <source>
        <dbReference type="SAM" id="Phobius"/>
    </source>
</evidence>
<evidence type="ECO:0000256" key="1">
    <source>
        <dbReference type="ARBA" id="ARBA00004651"/>
    </source>
</evidence>
<dbReference type="AlphaFoldDB" id="A0A7C8IRX3"/>
<feature type="transmembrane region" description="Helical" evidence="9">
    <location>
        <begin position="146"/>
        <end position="169"/>
    </location>
</feature>
<keyword evidence="6 9" id="KW-1133">Transmembrane helix</keyword>
<keyword evidence="5 9" id="KW-0812">Transmembrane</keyword>
<dbReference type="Gene3D" id="1.50.10.150">
    <property type="entry name" value="Voltage-dependent anion channel"/>
    <property type="match status" value="1"/>
</dbReference>
<dbReference type="FunCoup" id="A0A7C8IRX3">
    <property type="interactions" value="23"/>
</dbReference>
<dbReference type="PANTHER" id="PTHR31686:SF1">
    <property type="entry name" value="SULFITE EFFLUX PUMP SSU1"/>
    <property type="match status" value="1"/>
</dbReference>
<keyword evidence="7 9" id="KW-0472">Membrane</keyword>
<dbReference type="OrthoDB" id="1099at2759"/>
<comment type="similarity">
    <text evidence="2">Belongs to the tellurite-resistance/dicarboxylate transporter (TDT) family.</text>
</comment>
<feature type="transmembrane region" description="Helical" evidence="9">
    <location>
        <begin position="184"/>
        <end position="206"/>
    </location>
</feature>
<dbReference type="GO" id="GO:0005886">
    <property type="term" value="C:plasma membrane"/>
    <property type="evidence" value="ECO:0007669"/>
    <property type="project" value="UniProtKB-SubCell"/>
</dbReference>
<feature type="transmembrane region" description="Helical" evidence="9">
    <location>
        <begin position="218"/>
        <end position="239"/>
    </location>
</feature>
<dbReference type="Pfam" id="PF03595">
    <property type="entry name" value="SLAC1"/>
    <property type="match status" value="1"/>
</dbReference>
<feature type="transmembrane region" description="Helical" evidence="9">
    <location>
        <begin position="433"/>
        <end position="457"/>
    </location>
</feature>
<keyword evidence="11" id="KW-1185">Reference proteome</keyword>
<name>A0A7C8IRX3_9PEZI</name>
<dbReference type="EMBL" id="WUBL01000128">
    <property type="protein sequence ID" value="KAF2965022.1"/>
    <property type="molecule type" value="Genomic_DNA"/>
</dbReference>
<feature type="transmembrane region" description="Helical" evidence="9">
    <location>
        <begin position="406"/>
        <end position="427"/>
    </location>
</feature>
<dbReference type="InParanoid" id="A0A7C8IRX3"/>
<dbReference type="Proteomes" id="UP000481858">
    <property type="component" value="Unassembled WGS sequence"/>
</dbReference>
<evidence type="ECO:0000256" key="6">
    <source>
        <dbReference type="ARBA" id="ARBA00022989"/>
    </source>
</evidence>
<evidence type="ECO:0000256" key="8">
    <source>
        <dbReference type="SAM" id="MobiDB-lite"/>
    </source>
</evidence>
<dbReference type="CDD" id="cd09318">
    <property type="entry name" value="TDT_SSU1"/>
    <property type="match status" value="1"/>
</dbReference>
<evidence type="ECO:0000256" key="2">
    <source>
        <dbReference type="ARBA" id="ARBA00008566"/>
    </source>
</evidence>
<evidence type="ECO:0008006" key="12">
    <source>
        <dbReference type="Google" id="ProtNLM"/>
    </source>
</evidence>
<protein>
    <recommendedName>
        <fullName evidence="12">Sulfite efflux pump SSU1</fullName>
    </recommendedName>
</protein>
<reference evidence="10 11" key="1">
    <citation type="submission" date="2019-12" db="EMBL/GenBank/DDBJ databases">
        <title>Draft genome sequence of the ascomycete Xylaria multiplex DSM 110363.</title>
        <authorList>
            <person name="Buettner E."/>
            <person name="Kellner H."/>
        </authorList>
    </citation>
    <scope>NUCLEOTIDE SEQUENCE [LARGE SCALE GENOMIC DNA]</scope>
    <source>
        <strain evidence="10 11">DSM 110363</strain>
    </source>
</reference>
<organism evidence="10 11">
    <name type="scientific">Xylaria multiplex</name>
    <dbReference type="NCBI Taxonomy" id="323545"/>
    <lineage>
        <taxon>Eukaryota</taxon>
        <taxon>Fungi</taxon>
        <taxon>Dikarya</taxon>
        <taxon>Ascomycota</taxon>
        <taxon>Pezizomycotina</taxon>
        <taxon>Sordariomycetes</taxon>
        <taxon>Xylariomycetidae</taxon>
        <taxon>Xylariales</taxon>
        <taxon>Xylariaceae</taxon>
        <taxon>Xylaria</taxon>
    </lineage>
</organism>
<evidence type="ECO:0000256" key="3">
    <source>
        <dbReference type="ARBA" id="ARBA00022448"/>
    </source>
</evidence>
<dbReference type="InterPro" id="IPR004695">
    <property type="entry name" value="SLAC1/Mae1/Ssu1/TehA"/>
</dbReference>
<evidence type="ECO:0000256" key="4">
    <source>
        <dbReference type="ARBA" id="ARBA00022475"/>
    </source>
</evidence>
<sequence length="493" mass="54345">MNTLDRGAKLPQSSAIPVERTESAGIYPDPPDNEYPFPHSSNSEGKDTRNSWKALQLGLTAKKTVTTNYLTFDGQEHESMPLLLTQVSERRRWIIEPVESGFLRIVQNFDFKWYGSTMGTGIVSILLFTFSNVYTQASSILYRLSIIFYITNVVLFSVILMMTVLRYLLYPGLFIMMVNDPGQAMYLGTFPMGFATIISMTVNIMVPRFGAPWAEAAWIFWWIDVAVSMATALCVPWLLQVRHHGVTDLDKMTAGWLLPIVAPIVAAATGSLVASVLDPNRAVITVLTSYAILGTGLPAALSVIAIYFMRVATKKLPPTEHMISTFLPLGPLGQGGFAAQKLGEQALRVFQVTNTLSPLNEQGKGLAGEILYTAGFIIAIMLWGFGLMWLFFAVLSVTRQKVPFSLGWWALTFPLGVFAMSTLTMGINLPSKVFQALGTLFGAIVVIMWFLVVSIMVSRVVGGKKHTIFIAPEVTGADNQRQDQPLLDRYGDA</sequence>
<keyword evidence="3" id="KW-0813">Transport</keyword>
<evidence type="ECO:0000313" key="10">
    <source>
        <dbReference type="EMBL" id="KAF2965022.1"/>
    </source>
</evidence>
<gene>
    <name evidence="10" type="ORF">GQX73_g8553</name>
</gene>
<evidence type="ECO:0000256" key="5">
    <source>
        <dbReference type="ARBA" id="ARBA00022692"/>
    </source>
</evidence>
<dbReference type="PANTHER" id="PTHR31686">
    <property type="match status" value="1"/>
</dbReference>
<comment type="subcellular location">
    <subcellularLocation>
        <location evidence="1">Cell membrane</location>
        <topology evidence="1">Multi-pass membrane protein</topology>
    </subcellularLocation>
</comment>
<feature type="transmembrane region" description="Helical" evidence="9">
    <location>
        <begin position="370"/>
        <end position="394"/>
    </location>
</feature>
<evidence type="ECO:0000313" key="11">
    <source>
        <dbReference type="Proteomes" id="UP000481858"/>
    </source>
</evidence>
<dbReference type="GO" id="GO:0000319">
    <property type="term" value="F:sulfite transmembrane transporter activity"/>
    <property type="evidence" value="ECO:0007669"/>
    <property type="project" value="TreeGrafter"/>
</dbReference>
<accession>A0A7C8IRX3</accession>
<proteinExistence type="inferred from homology"/>